<dbReference type="PROSITE" id="PS00409">
    <property type="entry name" value="PROKAR_NTER_METHYL"/>
    <property type="match status" value="1"/>
</dbReference>
<feature type="transmembrane region" description="Helical" evidence="1">
    <location>
        <begin position="12"/>
        <end position="34"/>
    </location>
</feature>
<reference evidence="2 3" key="1">
    <citation type="submission" date="2021-06" db="EMBL/GenBank/DDBJ databases">
        <authorList>
            <person name="Sun Q."/>
            <person name="Li D."/>
        </authorList>
    </citation>
    <scope>NUCLEOTIDE SEQUENCE [LARGE SCALE GENOMIC DNA]</scope>
    <source>
        <strain evidence="2 3">MSJ-4</strain>
    </source>
</reference>
<evidence type="ECO:0000313" key="2">
    <source>
        <dbReference type="EMBL" id="MBU5592046.1"/>
    </source>
</evidence>
<evidence type="ECO:0000313" key="3">
    <source>
        <dbReference type="Proteomes" id="UP000736583"/>
    </source>
</evidence>
<keyword evidence="1" id="KW-0812">Transmembrane</keyword>
<gene>
    <name evidence="2" type="ORF">KQI89_09715</name>
</gene>
<dbReference type="NCBIfam" id="TIGR02532">
    <property type="entry name" value="IV_pilin_GFxxxE"/>
    <property type="match status" value="1"/>
</dbReference>
<evidence type="ECO:0000256" key="1">
    <source>
        <dbReference type="SAM" id="Phobius"/>
    </source>
</evidence>
<comment type="caution">
    <text evidence="2">The sequence shown here is derived from an EMBL/GenBank/DDBJ whole genome shotgun (WGS) entry which is preliminary data.</text>
</comment>
<name>A0ABS6F182_9CLOT</name>
<dbReference type="Pfam" id="PF07963">
    <property type="entry name" value="N_methyl"/>
    <property type="match status" value="1"/>
</dbReference>
<dbReference type="InterPro" id="IPR012902">
    <property type="entry name" value="N_methyl_site"/>
</dbReference>
<sequence length="139" mass="15475">MKTLLNKKRKKKGFTLIEIIIVLAIIGILVTLIMPKFGNITSDAKVKADFANAKIIHDATAALLAQDKFTSEEIKKMETSTKVEEITSLKDYLQTIPNSKSAKGKDFNIMVKKVGTNNEKISVIINGTEVYPTLNEDYK</sequence>
<protein>
    <submittedName>
        <fullName evidence="2">Prepilin-type N-terminal cleavage/methylation domain-containing protein</fullName>
    </submittedName>
</protein>
<proteinExistence type="predicted"/>
<keyword evidence="1" id="KW-1133">Transmembrane helix</keyword>
<organism evidence="2 3">
    <name type="scientific">Clostridium simiarum</name>
    <dbReference type="NCBI Taxonomy" id="2841506"/>
    <lineage>
        <taxon>Bacteria</taxon>
        <taxon>Bacillati</taxon>
        <taxon>Bacillota</taxon>
        <taxon>Clostridia</taxon>
        <taxon>Eubacteriales</taxon>
        <taxon>Clostridiaceae</taxon>
        <taxon>Clostridium</taxon>
    </lineage>
</organism>
<dbReference type="EMBL" id="JAHLQL010000002">
    <property type="protein sequence ID" value="MBU5592046.1"/>
    <property type="molecule type" value="Genomic_DNA"/>
</dbReference>
<accession>A0ABS6F182</accession>
<keyword evidence="1" id="KW-0472">Membrane</keyword>
<dbReference type="Proteomes" id="UP000736583">
    <property type="component" value="Unassembled WGS sequence"/>
</dbReference>
<dbReference type="RefSeq" id="WP_216456928.1">
    <property type="nucleotide sequence ID" value="NZ_JAHLQL010000002.1"/>
</dbReference>
<keyword evidence="3" id="KW-1185">Reference proteome</keyword>